<keyword evidence="13" id="KW-0628">Postsynaptic cell membrane</keyword>
<dbReference type="Ensembl" id="ENSSFAT00005017608.1">
    <property type="protein sequence ID" value="ENSSFAP00005016947.1"/>
    <property type="gene ID" value="ENSSFAG00005008925.1"/>
</dbReference>
<name>A0A672GF95_SALFA</name>
<evidence type="ECO:0000256" key="17">
    <source>
        <dbReference type="ARBA" id="ARBA00034430"/>
    </source>
</evidence>
<keyword evidence="5 19" id="KW-0732">Signal</keyword>
<proteinExistence type="inferred from homology"/>
<evidence type="ECO:0000256" key="3">
    <source>
        <dbReference type="ARBA" id="ARBA00022475"/>
    </source>
</evidence>
<organism evidence="22 23">
    <name type="scientific">Salarias fasciatus</name>
    <name type="common">Jewelled blenny</name>
    <name type="synonym">Blennius fasciatus</name>
    <dbReference type="NCBI Taxonomy" id="181472"/>
    <lineage>
        <taxon>Eukaryota</taxon>
        <taxon>Metazoa</taxon>
        <taxon>Chordata</taxon>
        <taxon>Craniata</taxon>
        <taxon>Vertebrata</taxon>
        <taxon>Euteleostomi</taxon>
        <taxon>Actinopterygii</taxon>
        <taxon>Neopterygii</taxon>
        <taxon>Teleostei</taxon>
        <taxon>Neoteleostei</taxon>
        <taxon>Acanthomorphata</taxon>
        <taxon>Ovalentaria</taxon>
        <taxon>Blenniimorphae</taxon>
        <taxon>Blenniiformes</taxon>
        <taxon>Blennioidei</taxon>
        <taxon>Blenniidae</taxon>
        <taxon>Salariinae</taxon>
        <taxon>Salarias</taxon>
    </lineage>
</organism>
<evidence type="ECO:0000256" key="5">
    <source>
        <dbReference type="ARBA" id="ARBA00022729"/>
    </source>
</evidence>
<keyword evidence="23" id="KW-1185">Reference proteome</keyword>
<keyword evidence="15 19" id="KW-0407">Ion channel</keyword>
<reference evidence="22" key="3">
    <citation type="submission" date="2025-09" db="UniProtKB">
        <authorList>
            <consortium name="Ensembl"/>
        </authorList>
    </citation>
    <scope>IDENTIFICATION</scope>
</reference>
<dbReference type="InterPro" id="IPR006201">
    <property type="entry name" value="Neur_channel"/>
</dbReference>
<evidence type="ECO:0000259" key="20">
    <source>
        <dbReference type="Pfam" id="PF02931"/>
    </source>
</evidence>
<dbReference type="GO" id="GO:0022848">
    <property type="term" value="F:acetylcholine-gated monoatomic cation-selective channel activity"/>
    <property type="evidence" value="ECO:0007669"/>
    <property type="project" value="InterPro"/>
</dbReference>
<gene>
    <name evidence="22" type="primary">chrnd</name>
</gene>
<evidence type="ECO:0000256" key="9">
    <source>
        <dbReference type="ARBA" id="ARBA00023136"/>
    </source>
</evidence>
<evidence type="ECO:0000256" key="10">
    <source>
        <dbReference type="ARBA" id="ARBA00023157"/>
    </source>
</evidence>
<sequence>MELHRTALCSVFLLALLAAECWGRNEEERLIKYLFKEKGYKKDLRPVERQQDVVDVYLSLTLSNLISLKEVDETLLTNVWIEHMWTDYRLSWNSSEFDGISVLRLPSDMLWLPQIVLENNNDAQFEVALYCNVLVYDSGFCSWQPPAIFRSSCSINVNYFPFDWQNCTLKFVSLTYNAKEVRILLKEDEEETEKWTVEWIVIDPQSFTENGEWEIIHLPAKRNTHKHIPMESNKHQDVTFYLIIKRKPLFYIVNIIIPCVLISFLAALVYYLPADSGEKMTLSISVLLAQSVFLLLISQRLPETSMSVPLIVKYLMFIMVLVTVVVLNCVVVLNLHFRTPSTHVMSEWTKRTFLERLPRILRMSRPEEAEPLWDGALPRRSSSVGYIAAADEYYSVKSRSELMFEKQSGRHGLTARPTHAAVVKPQDDGGVTDQLYAEMKPAVDGANYIIKHMRNKNDYNEEKDNWSGIARTVDRLCLFLVTPVMMFGTVIIFLMGICNHPPHLPFSGDPHDYTEANRRLL</sequence>
<keyword evidence="14" id="KW-1071">Ligand-gated ion channel</keyword>
<dbReference type="FunFam" id="2.70.170.10:FF:000012">
    <property type="entry name" value="Nicotinic acetylcholine receptor subunit gamma"/>
    <property type="match status" value="1"/>
</dbReference>
<evidence type="ECO:0000313" key="23">
    <source>
        <dbReference type="Proteomes" id="UP000472267"/>
    </source>
</evidence>
<comment type="subcellular location">
    <subcellularLocation>
        <location evidence="16">Postsynaptic cell membrane</location>
        <topology evidence="16">Multi-pass membrane protein</topology>
    </subcellularLocation>
</comment>
<dbReference type="Pfam" id="PF02931">
    <property type="entry name" value="Neur_chan_LBD"/>
    <property type="match status" value="1"/>
</dbReference>
<dbReference type="PANTHER" id="PTHR18945">
    <property type="entry name" value="NEUROTRANSMITTER GATED ION CHANNEL"/>
    <property type="match status" value="1"/>
</dbReference>
<evidence type="ECO:0000313" key="22">
    <source>
        <dbReference type="Ensembl" id="ENSSFAP00005016947.1"/>
    </source>
</evidence>
<dbReference type="FunFam" id="1.20.58.390:FF:000010">
    <property type="entry name" value="Nicotinic acetylcholine receptor subunit epsilon"/>
    <property type="match status" value="1"/>
</dbReference>
<evidence type="ECO:0000256" key="6">
    <source>
        <dbReference type="ARBA" id="ARBA00022989"/>
    </source>
</evidence>
<evidence type="ECO:0000256" key="4">
    <source>
        <dbReference type="ARBA" id="ARBA00022692"/>
    </source>
</evidence>
<dbReference type="InterPro" id="IPR002394">
    <property type="entry name" value="Nicotinic_acetylcholine_rcpt"/>
</dbReference>
<accession>A0A672GF95</accession>
<reference evidence="22" key="2">
    <citation type="submission" date="2025-08" db="UniProtKB">
        <authorList>
            <consortium name="Ensembl"/>
        </authorList>
    </citation>
    <scope>IDENTIFICATION</scope>
</reference>
<dbReference type="PROSITE" id="PS00236">
    <property type="entry name" value="NEUROTR_ION_CHANNEL"/>
    <property type="match status" value="1"/>
</dbReference>
<dbReference type="RefSeq" id="XP_029955017.1">
    <property type="nucleotide sequence ID" value="XM_030099157.1"/>
</dbReference>
<dbReference type="SUPFAM" id="SSF63712">
    <property type="entry name" value="Nicotinic receptor ligand binding domain-like"/>
    <property type="match status" value="1"/>
</dbReference>
<feature type="signal peptide" evidence="19">
    <location>
        <begin position="1"/>
        <end position="23"/>
    </location>
</feature>
<dbReference type="CDD" id="cd19064">
    <property type="entry name" value="LGIC_TM_nAChR"/>
    <property type="match status" value="1"/>
</dbReference>
<evidence type="ECO:0000256" key="8">
    <source>
        <dbReference type="ARBA" id="ARBA00023065"/>
    </source>
</evidence>
<evidence type="ECO:0000256" key="18">
    <source>
        <dbReference type="ARBA" id="ARBA00036239"/>
    </source>
</evidence>
<feature type="transmembrane region" description="Helical" evidence="19">
    <location>
        <begin position="314"/>
        <end position="335"/>
    </location>
</feature>
<evidence type="ECO:0000256" key="15">
    <source>
        <dbReference type="ARBA" id="ARBA00023303"/>
    </source>
</evidence>
<feature type="domain" description="Neurotransmitter-gated ion-channel ligand-binding" evidence="20">
    <location>
        <begin position="27"/>
        <end position="248"/>
    </location>
</feature>
<keyword evidence="8 19" id="KW-0406">Ion transport</keyword>
<dbReference type="SUPFAM" id="SSF90112">
    <property type="entry name" value="Neurotransmitter-gated ion-channel transmembrane pore"/>
    <property type="match status" value="1"/>
</dbReference>
<keyword evidence="10" id="KW-1015">Disulfide bond</keyword>
<dbReference type="GO" id="GO:0004888">
    <property type="term" value="F:transmembrane signaling receptor activity"/>
    <property type="evidence" value="ECO:0007669"/>
    <property type="project" value="InterPro"/>
</dbReference>
<keyword evidence="2 19" id="KW-0813">Transport</keyword>
<keyword evidence="12" id="KW-0325">Glycoprotein</keyword>
<keyword evidence="3" id="KW-1003">Cell membrane</keyword>
<feature type="transmembrane region" description="Helical" evidence="19">
    <location>
        <begin position="476"/>
        <end position="497"/>
    </location>
</feature>
<dbReference type="InterPro" id="IPR006202">
    <property type="entry name" value="Neur_chan_lig-bd"/>
</dbReference>
<dbReference type="Proteomes" id="UP000472267">
    <property type="component" value="Chromosome 9"/>
</dbReference>
<evidence type="ECO:0000256" key="7">
    <source>
        <dbReference type="ARBA" id="ARBA00023018"/>
    </source>
</evidence>
<dbReference type="OrthoDB" id="5975154at2759"/>
<evidence type="ECO:0000256" key="19">
    <source>
        <dbReference type="RuleBase" id="RU000687"/>
    </source>
</evidence>
<dbReference type="InterPro" id="IPR036734">
    <property type="entry name" value="Neur_chan_lig-bd_sf"/>
</dbReference>
<dbReference type="GeneID" id="115394035"/>
<evidence type="ECO:0000256" key="14">
    <source>
        <dbReference type="ARBA" id="ARBA00023286"/>
    </source>
</evidence>
<evidence type="ECO:0000256" key="2">
    <source>
        <dbReference type="ARBA" id="ARBA00022448"/>
    </source>
</evidence>
<dbReference type="Pfam" id="PF02932">
    <property type="entry name" value="Neur_chan_memb"/>
    <property type="match status" value="1"/>
</dbReference>
<comment type="catalytic activity">
    <reaction evidence="18">
        <text>Na(+)(in) = Na(+)(out)</text>
        <dbReference type="Rhea" id="RHEA:34963"/>
        <dbReference type="ChEBI" id="CHEBI:29101"/>
    </reaction>
</comment>
<comment type="catalytic activity">
    <reaction evidence="17">
        <text>K(+)(in) = K(+)(out)</text>
        <dbReference type="Rhea" id="RHEA:29463"/>
        <dbReference type="ChEBI" id="CHEBI:29103"/>
    </reaction>
</comment>
<evidence type="ECO:0008006" key="24">
    <source>
        <dbReference type="Google" id="ProtNLM"/>
    </source>
</evidence>
<dbReference type="GO" id="GO:0045211">
    <property type="term" value="C:postsynaptic membrane"/>
    <property type="evidence" value="ECO:0007669"/>
    <property type="project" value="UniProtKB-SubCell"/>
</dbReference>
<feature type="transmembrane region" description="Helical" evidence="19">
    <location>
        <begin position="249"/>
        <end position="272"/>
    </location>
</feature>
<dbReference type="InterPro" id="IPR036719">
    <property type="entry name" value="Neuro-gated_channel_TM_sf"/>
</dbReference>
<evidence type="ECO:0000256" key="16">
    <source>
        <dbReference type="ARBA" id="ARBA00034104"/>
    </source>
</evidence>
<evidence type="ECO:0000256" key="12">
    <source>
        <dbReference type="ARBA" id="ARBA00023180"/>
    </source>
</evidence>
<comment type="similarity">
    <text evidence="19">Belongs to the ligand-gated ion channel (TC 1.A.9) family.</text>
</comment>
<dbReference type="PRINTS" id="PR00252">
    <property type="entry name" value="NRIONCHANNEL"/>
</dbReference>
<dbReference type="InterPro" id="IPR018000">
    <property type="entry name" value="Neurotransmitter_ion_chnl_CS"/>
</dbReference>
<dbReference type="PRINTS" id="PR00254">
    <property type="entry name" value="NICOTINICR"/>
</dbReference>
<keyword evidence="11" id="KW-0675">Receptor</keyword>
<evidence type="ECO:0000259" key="21">
    <source>
        <dbReference type="Pfam" id="PF02932"/>
    </source>
</evidence>
<dbReference type="Gene3D" id="2.70.170.10">
    <property type="entry name" value="Neurotransmitter-gated ion-channel ligand-binding domain"/>
    <property type="match status" value="1"/>
</dbReference>
<protein>
    <recommendedName>
        <fullName evidence="24">Cholinergic receptor, nicotinic, delta (muscle)</fullName>
    </recommendedName>
</protein>
<keyword evidence="9 19" id="KW-0472">Membrane</keyword>
<dbReference type="CTD" id="1144"/>
<comment type="caution">
    <text evidence="19">Lacks conserved residue(s) required for the propagation of feature annotation.</text>
</comment>
<reference evidence="22" key="1">
    <citation type="submission" date="2019-06" db="EMBL/GenBank/DDBJ databases">
        <authorList>
            <consortium name="Wellcome Sanger Institute Data Sharing"/>
        </authorList>
    </citation>
    <scope>NUCLEOTIDE SEQUENCE [LARGE SCALE GENOMIC DNA]</scope>
</reference>
<dbReference type="Gene3D" id="1.20.58.390">
    <property type="entry name" value="Neurotransmitter-gated ion-channel transmembrane domain"/>
    <property type="match status" value="2"/>
</dbReference>
<evidence type="ECO:0000256" key="11">
    <source>
        <dbReference type="ARBA" id="ARBA00023170"/>
    </source>
</evidence>
<keyword evidence="6 19" id="KW-1133">Transmembrane helix</keyword>
<keyword evidence="7" id="KW-0770">Synapse</keyword>
<dbReference type="AlphaFoldDB" id="A0A672GF95"/>
<dbReference type="RefSeq" id="XP_029955018.1">
    <property type="nucleotide sequence ID" value="XM_030099158.1"/>
</dbReference>
<feature type="chain" id="PRO_5025706620" description="Cholinergic receptor, nicotinic, delta (muscle)" evidence="19">
    <location>
        <begin position="24"/>
        <end position="521"/>
    </location>
</feature>
<comment type="function">
    <text evidence="1">After binding acetylcholine, the AChR responds by an extensive change in conformation that affects all subunits and leads to opening of an ion-conducting channel across the plasma membrane.</text>
</comment>
<dbReference type="InterPro" id="IPR006029">
    <property type="entry name" value="Neurotrans-gated_channel_TM"/>
</dbReference>
<evidence type="ECO:0000256" key="13">
    <source>
        <dbReference type="ARBA" id="ARBA00023257"/>
    </source>
</evidence>
<dbReference type="InterPro" id="IPR038050">
    <property type="entry name" value="Neuro_actylchol_rec"/>
</dbReference>
<evidence type="ECO:0000256" key="1">
    <source>
        <dbReference type="ARBA" id="ARBA00003328"/>
    </source>
</evidence>
<feature type="domain" description="Neurotransmitter-gated ion-channel transmembrane" evidence="21">
    <location>
        <begin position="255"/>
        <end position="493"/>
    </location>
</feature>
<dbReference type="NCBIfam" id="TIGR00860">
    <property type="entry name" value="LIC"/>
    <property type="match status" value="1"/>
</dbReference>
<keyword evidence="4 19" id="KW-0812">Transmembrane</keyword>